<dbReference type="SFLD" id="SFLDF00027">
    <property type="entry name" value="p-type_atpase"/>
    <property type="match status" value="1"/>
</dbReference>
<dbReference type="AlphaFoldDB" id="A0AA86ME99"/>
<keyword evidence="4 12" id="KW-0479">Metal-binding</keyword>
<dbReference type="NCBIfam" id="TIGR01494">
    <property type="entry name" value="ATPase_P-type"/>
    <property type="match status" value="2"/>
</dbReference>
<evidence type="ECO:0000256" key="7">
    <source>
        <dbReference type="ARBA" id="ARBA00022967"/>
    </source>
</evidence>
<name>A0AA86ME99_9BURK</name>
<feature type="transmembrane region" description="Helical" evidence="12">
    <location>
        <begin position="368"/>
        <end position="388"/>
    </location>
</feature>
<feature type="transmembrane region" description="Helical" evidence="12">
    <location>
        <begin position="337"/>
        <end position="356"/>
    </location>
</feature>
<protein>
    <recommendedName>
        <fullName evidence="10">P-type Cu(2+) transporter</fullName>
        <ecNumber evidence="10">7.2.2.9</ecNumber>
    </recommendedName>
</protein>
<dbReference type="InterPro" id="IPR008250">
    <property type="entry name" value="ATPase_P-typ_transduc_dom_A_sf"/>
</dbReference>
<dbReference type="PROSITE" id="PS50846">
    <property type="entry name" value="HMA_2"/>
    <property type="match status" value="1"/>
</dbReference>
<dbReference type="Gene3D" id="2.70.150.10">
    <property type="entry name" value="Calcium-transporting ATPase, cytoplasmic transduction domain A"/>
    <property type="match status" value="1"/>
</dbReference>
<dbReference type="GO" id="GO:0012505">
    <property type="term" value="C:endomembrane system"/>
    <property type="evidence" value="ECO:0007669"/>
    <property type="project" value="UniProtKB-SubCell"/>
</dbReference>
<dbReference type="RefSeq" id="WP_338284433.1">
    <property type="nucleotide sequence ID" value="NZ_AP028947.1"/>
</dbReference>
<dbReference type="Pfam" id="PF00403">
    <property type="entry name" value="HMA"/>
    <property type="match status" value="1"/>
</dbReference>
<dbReference type="PROSITE" id="PS01047">
    <property type="entry name" value="HMA_1"/>
    <property type="match status" value="1"/>
</dbReference>
<dbReference type="GO" id="GO:0055070">
    <property type="term" value="P:copper ion homeostasis"/>
    <property type="evidence" value="ECO:0007669"/>
    <property type="project" value="TreeGrafter"/>
</dbReference>
<keyword evidence="6 12" id="KW-0067">ATP-binding</keyword>
<dbReference type="PROSITE" id="PS00154">
    <property type="entry name" value="ATPASE_E1_E2"/>
    <property type="match status" value="1"/>
</dbReference>
<dbReference type="InterPro" id="IPR017969">
    <property type="entry name" value="Heavy-metal-associated_CS"/>
</dbReference>
<dbReference type="NCBIfam" id="TIGR01525">
    <property type="entry name" value="ATPase-IB_hvy"/>
    <property type="match status" value="1"/>
</dbReference>
<dbReference type="GO" id="GO:0005507">
    <property type="term" value="F:copper ion binding"/>
    <property type="evidence" value="ECO:0007669"/>
    <property type="project" value="TreeGrafter"/>
</dbReference>
<evidence type="ECO:0000259" key="13">
    <source>
        <dbReference type="PROSITE" id="PS50846"/>
    </source>
</evidence>
<feature type="transmembrane region" description="Helical" evidence="12">
    <location>
        <begin position="717"/>
        <end position="734"/>
    </location>
</feature>
<dbReference type="PRINTS" id="PR00119">
    <property type="entry name" value="CATATPASE"/>
</dbReference>
<keyword evidence="15" id="KW-1185">Reference proteome</keyword>
<dbReference type="PANTHER" id="PTHR43520:SF8">
    <property type="entry name" value="P-TYPE CU(+) TRANSPORTER"/>
    <property type="match status" value="1"/>
</dbReference>
<comment type="subcellular location">
    <subcellularLocation>
        <location evidence="12">Cell membrane</location>
    </subcellularLocation>
    <subcellularLocation>
        <location evidence="1">Endomembrane system</location>
        <topology evidence="1">Multi-pass membrane protein</topology>
    </subcellularLocation>
</comment>
<dbReference type="GO" id="GO:0005524">
    <property type="term" value="F:ATP binding"/>
    <property type="evidence" value="ECO:0007669"/>
    <property type="project" value="UniProtKB-UniRule"/>
</dbReference>
<dbReference type="SFLD" id="SFLDG00002">
    <property type="entry name" value="C1.7:_P-type_atpase_like"/>
    <property type="match status" value="1"/>
</dbReference>
<dbReference type="KEGG" id="lto:RGQ30_22870"/>
<dbReference type="InterPro" id="IPR059000">
    <property type="entry name" value="ATPase_P-type_domA"/>
</dbReference>
<evidence type="ECO:0000256" key="10">
    <source>
        <dbReference type="ARBA" id="ARBA00038904"/>
    </source>
</evidence>
<dbReference type="SUPFAM" id="SSF81653">
    <property type="entry name" value="Calcium ATPase, transduction domain A"/>
    <property type="match status" value="1"/>
</dbReference>
<dbReference type="InterPro" id="IPR036163">
    <property type="entry name" value="HMA_dom_sf"/>
</dbReference>
<comment type="catalytic activity">
    <reaction evidence="11">
        <text>Cu(2+)(in) + ATP + H2O = Cu(2+)(out) + ADP + phosphate + H(+)</text>
        <dbReference type="Rhea" id="RHEA:10376"/>
        <dbReference type="ChEBI" id="CHEBI:15377"/>
        <dbReference type="ChEBI" id="CHEBI:15378"/>
        <dbReference type="ChEBI" id="CHEBI:29036"/>
        <dbReference type="ChEBI" id="CHEBI:30616"/>
        <dbReference type="ChEBI" id="CHEBI:43474"/>
        <dbReference type="ChEBI" id="CHEBI:456216"/>
        <dbReference type="EC" id="7.2.2.9"/>
    </reaction>
</comment>
<evidence type="ECO:0000256" key="6">
    <source>
        <dbReference type="ARBA" id="ARBA00022840"/>
    </source>
</evidence>
<dbReference type="InterPro" id="IPR006121">
    <property type="entry name" value="HMA_dom"/>
</dbReference>
<dbReference type="FunFam" id="2.70.150.10:FF:000002">
    <property type="entry name" value="Copper-transporting ATPase 1, putative"/>
    <property type="match status" value="1"/>
</dbReference>
<proteinExistence type="inferred from homology"/>
<dbReference type="SUPFAM" id="SSF81665">
    <property type="entry name" value="Calcium ATPase, transmembrane domain M"/>
    <property type="match status" value="1"/>
</dbReference>
<dbReference type="Proteomes" id="UP001329151">
    <property type="component" value="Chromosome"/>
</dbReference>
<dbReference type="GO" id="GO:0005886">
    <property type="term" value="C:plasma membrane"/>
    <property type="evidence" value="ECO:0007669"/>
    <property type="project" value="UniProtKB-SubCell"/>
</dbReference>
<feature type="domain" description="HMA" evidence="13">
    <location>
        <begin position="5"/>
        <end position="70"/>
    </location>
</feature>
<gene>
    <name evidence="14" type="ORF">RGQ30_22870</name>
</gene>
<evidence type="ECO:0000256" key="11">
    <source>
        <dbReference type="ARBA" id="ARBA00047424"/>
    </source>
</evidence>
<dbReference type="SUPFAM" id="SSF56784">
    <property type="entry name" value="HAD-like"/>
    <property type="match status" value="1"/>
</dbReference>
<dbReference type="GO" id="GO:0016887">
    <property type="term" value="F:ATP hydrolysis activity"/>
    <property type="evidence" value="ECO:0007669"/>
    <property type="project" value="InterPro"/>
</dbReference>
<dbReference type="InterPro" id="IPR023299">
    <property type="entry name" value="ATPase_P-typ_cyto_dom_N"/>
</dbReference>
<evidence type="ECO:0000256" key="5">
    <source>
        <dbReference type="ARBA" id="ARBA00022741"/>
    </source>
</evidence>
<dbReference type="PANTHER" id="PTHR43520">
    <property type="entry name" value="ATP7, ISOFORM B"/>
    <property type="match status" value="1"/>
</dbReference>
<dbReference type="InterPro" id="IPR027256">
    <property type="entry name" value="P-typ_ATPase_IB"/>
</dbReference>
<dbReference type="InterPro" id="IPR001757">
    <property type="entry name" value="P_typ_ATPase"/>
</dbReference>
<dbReference type="CDD" id="cd00371">
    <property type="entry name" value="HMA"/>
    <property type="match status" value="1"/>
</dbReference>
<evidence type="ECO:0000256" key="1">
    <source>
        <dbReference type="ARBA" id="ARBA00004127"/>
    </source>
</evidence>
<dbReference type="InterPro" id="IPR023214">
    <property type="entry name" value="HAD_sf"/>
</dbReference>
<evidence type="ECO:0000256" key="9">
    <source>
        <dbReference type="ARBA" id="ARBA00023136"/>
    </source>
</evidence>
<organism evidence="14 15">
    <name type="scientific">Limnobacter thiooxidans</name>
    <dbReference type="NCBI Taxonomy" id="131080"/>
    <lineage>
        <taxon>Bacteria</taxon>
        <taxon>Pseudomonadati</taxon>
        <taxon>Pseudomonadota</taxon>
        <taxon>Betaproteobacteria</taxon>
        <taxon>Burkholderiales</taxon>
        <taxon>Burkholderiaceae</taxon>
        <taxon>Limnobacter</taxon>
    </lineage>
</organism>
<keyword evidence="3 12" id="KW-0812">Transmembrane</keyword>
<dbReference type="InterPro" id="IPR023298">
    <property type="entry name" value="ATPase_P-typ_TM_dom_sf"/>
</dbReference>
<dbReference type="PROSITE" id="PS01229">
    <property type="entry name" value="COF_2"/>
    <property type="match status" value="1"/>
</dbReference>
<keyword evidence="8 12" id="KW-1133">Transmembrane helix</keyword>
<evidence type="ECO:0000256" key="2">
    <source>
        <dbReference type="ARBA" id="ARBA00006024"/>
    </source>
</evidence>
<dbReference type="GO" id="GO:0043682">
    <property type="term" value="F:P-type divalent copper transporter activity"/>
    <property type="evidence" value="ECO:0007669"/>
    <property type="project" value="UniProtKB-EC"/>
</dbReference>
<dbReference type="CDD" id="cd02094">
    <property type="entry name" value="P-type_ATPase_Cu-like"/>
    <property type="match status" value="1"/>
</dbReference>
<dbReference type="Pfam" id="PF00122">
    <property type="entry name" value="E1-E2_ATPase"/>
    <property type="match status" value="1"/>
</dbReference>
<keyword evidence="5 12" id="KW-0547">Nucleotide-binding</keyword>
<dbReference type="SUPFAM" id="SSF55008">
    <property type="entry name" value="HMA, heavy metal-associated domain"/>
    <property type="match status" value="1"/>
</dbReference>
<dbReference type="Gene3D" id="3.40.1110.10">
    <property type="entry name" value="Calcium-transporting ATPase, cytoplasmic domain N"/>
    <property type="match status" value="1"/>
</dbReference>
<keyword evidence="7" id="KW-1278">Translocase</keyword>
<dbReference type="Gene3D" id="3.30.70.100">
    <property type="match status" value="1"/>
</dbReference>
<evidence type="ECO:0000313" key="14">
    <source>
        <dbReference type="EMBL" id="BET26786.1"/>
    </source>
</evidence>
<feature type="transmembrane region" description="Helical" evidence="12">
    <location>
        <begin position="692"/>
        <end position="711"/>
    </location>
</feature>
<dbReference type="EMBL" id="AP028947">
    <property type="protein sequence ID" value="BET26786.1"/>
    <property type="molecule type" value="Genomic_DNA"/>
</dbReference>
<keyword evidence="12" id="KW-1003">Cell membrane</keyword>
<feature type="transmembrane region" description="Helical" evidence="12">
    <location>
        <begin position="97"/>
        <end position="116"/>
    </location>
</feature>
<reference evidence="14 15" key="1">
    <citation type="submission" date="2023-10" db="EMBL/GenBank/DDBJ databases">
        <title>Complete Genome Sequence of Limnobacter thiooxidans CS-K2T, Isolated from freshwater lake sediments in Bavaria, Germany.</title>
        <authorList>
            <person name="Naruki M."/>
            <person name="Watanabe A."/>
            <person name="Warashina T."/>
            <person name="Morita T."/>
            <person name="Arakawa K."/>
        </authorList>
    </citation>
    <scope>NUCLEOTIDE SEQUENCE [LARGE SCALE GENOMIC DNA]</scope>
    <source>
        <strain evidence="14 15">CS-K2</strain>
    </source>
</reference>
<accession>A0AA86ME99</accession>
<evidence type="ECO:0000313" key="15">
    <source>
        <dbReference type="Proteomes" id="UP001329151"/>
    </source>
</evidence>
<feature type="transmembrane region" description="Helical" evidence="12">
    <location>
        <begin position="122"/>
        <end position="140"/>
    </location>
</feature>
<dbReference type="PRINTS" id="PR00943">
    <property type="entry name" value="CUATPASE"/>
</dbReference>
<evidence type="ECO:0000256" key="4">
    <source>
        <dbReference type="ARBA" id="ARBA00022723"/>
    </source>
</evidence>
<dbReference type="InterPro" id="IPR018303">
    <property type="entry name" value="ATPase_P-typ_P_site"/>
</dbReference>
<dbReference type="InterPro" id="IPR044492">
    <property type="entry name" value="P_typ_ATPase_HD_dom"/>
</dbReference>
<feature type="transmembrane region" description="Helical" evidence="12">
    <location>
        <begin position="161"/>
        <end position="179"/>
    </location>
</feature>
<sequence>MSQYNTLNLSVGSMSCASCSSAVEKALLKVQGVQSATVNLATEKAQVEFSSPATPQAIAQAVINAGYEAEILNLAGDKTGEYPAATHAQPQGLGEGISVLLAALLTLPLVLPMVAMPFDQHWMLPGWLQLLLAIPVQFCLGGRFYRAGLNAIRNRTGNMDLLVAMGTSAAFGLSVYLIGQGSEHLYFEASSAVITLVMLGKWLEARAKRQTTAAISALQALRPDTARVLRNGVEYTLAMADLQLNDEVVVRPGERIPVDGQVKKGSSHVDEALITGESEPVMKSMGAKVTGGAVNLDGVLHIQTTALGAETTLARIIRLVEDAQAAKPDIQKLVDKVSAVFVPVVLVVALCTLLAWGLLGGGENPWEVAILNAVAVLVIACPCALGLATPTAIMAGTGVAARHGILIKDAQALELAHRIQTVVFDKTGTLTVGKPTLIQYEAVHGEHAELLAKAAAVEVGSMHPLASAVKTRAEQEGVAVLEASDLQDLPGKGLSAQVNALGGPVRVYVGTLRWMDELGATGEDGASLQKRTAALQPSASTRSWVAEQAEGGVRLLGVLAFGDELKASAQSAVSSLHALKVHTVLLTGDTQASADRVASSLGIQHTLAEQLPGDKSQAVAALKSSGQVVAMVGDGINDAPALAAADVSFAMSTGTDVAMHTADITLMRADPGLVAHTIDISRRTYNKIKQNLFWAFVYNAVGIPLAALGYLNPVLAGTAMALSSVSVVTNALMLRNWKPQ</sequence>
<evidence type="ECO:0000256" key="3">
    <source>
        <dbReference type="ARBA" id="ARBA00022692"/>
    </source>
</evidence>
<comment type="similarity">
    <text evidence="2 12">Belongs to the cation transport ATPase (P-type) (TC 3.A.3) family. Type IB subfamily.</text>
</comment>
<dbReference type="InterPro" id="IPR036412">
    <property type="entry name" value="HAD-like_sf"/>
</dbReference>
<dbReference type="Gene3D" id="3.40.50.1000">
    <property type="entry name" value="HAD superfamily/HAD-like"/>
    <property type="match status" value="1"/>
</dbReference>
<evidence type="ECO:0000256" key="12">
    <source>
        <dbReference type="RuleBase" id="RU362081"/>
    </source>
</evidence>
<dbReference type="NCBIfam" id="TIGR01511">
    <property type="entry name" value="ATPase-IB1_Cu"/>
    <property type="match status" value="1"/>
</dbReference>
<dbReference type="FunFam" id="3.30.70.100:FF:000005">
    <property type="entry name" value="Copper-exporting P-type ATPase A"/>
    <property type="match status" value="1"/>
</dbReference>
<dbReference type="SFLD" id="SFLDS00003">
    <property type="entry name" value="Haloacid_Dehalogenase"/>
    <property type="match status" value="1"/>
</dbReference>
<keyword evidence="9 12" id="KW-0472">Membrane</keyword>
<dbReference type="EC" id="7.2.2.9" evidence="10"/>
<dbReference type="Pfam" id="PF00702">
    <property type="entry name" value="Hydrolase"/>
    <property type="match status" value="1"/>
</dbReference>
<feature type="transmembrane region" description="Helical" evidence="12">
    <location>
        <begin position="185"/>
        <end position="203"/>
    </location>
</feature>
<evidence type="ECO:0000256" key="8">
    <source>
        <dbReference type="ARBA" id="ARBA00022989"/>
    </source>
</evidence>